<dbReference type="Proteomes" id="UP000625682">
    <property type="component" value="Unassembled WGS sequence"/>
</dbReference>
<keyword evidence="2" id="KW-0057">Aromatic amino acid biosynthesis</keyword>
<keyword evidence="2" id="KW-0028">Amino-acid biosynthesis</keyword>
<comment type="catalytic activity">
    <reaction evidence="2">
        <text>chorismate = prephenate</text>
        <dbReference type="Rhea" id="RHEA:13897"/>
        <dbReference type="ChEBI" id="CHEBI:29748"/>
        <dbReference type="ChEBI" id="CHEBI:29934"/>
        <dbReference type="EC" id="5.4.99.5"/>
    </reaction>
</comment>
<reference evidence="4" key="2">
    <citation type="submission" date="2020-09" db="EMBL/GenBank/DDBJ databases">
        <authorList>
            <person name="Sun Q."/>
            <person name="Zhou Y."/>
        </authorList>
    </citation>
    <scope>NUCLEOTIDE SEQUENCE</scope>
    <source>
        <strain evidence="4">CGMCC 4.7272</strain>
    </source>
</reference>
<dbReference type="EC" id="5.4.99.5" evidence="1 2"/>
<dbReference type="EMBL" id="BMMU01000029">
    <property type="protein sequence ID" value="GGJ58893.1"/>
    <property type="molecule type" value="Genomic_DNA"/>
</dbReference>
<dbReference type="Pfam" id="PF07736">
    <property type="entry name" value="CM_1"/>
    <property type="match status" value="1"/>
</dbReference>
<reference evidence="4" key="1">
    <citation type="journal article" date="2014" name="Int. J. Syst. Evol. Microbiol.">
        <title>Complete genome sequence of Corynebacterium casei LMG S-19264T (=DSM 44701T), isolated from a smear-ripened cheese.</title>
        <authorList>
            <consortium name="US DOE Joint Genome Institute (JGI-PGF)"/>
            <person name="Walter F."/>
            <person name="Albersmeier A."/>
            <person name="Kalinowski J."/>
            <person name="Ruckert C."/>
        </authorList>
    </citation>
    <scope>NUCLEOTIDE SEQUENCE</scope>
    <source>
        <strain evidence="4">CGMCC 4.7272</strain>
    </source>
</reference>
<proteinExistence type="predicted"/>
<dbReference type="PANTHER" id="PTHR21164">
    <property type="entry name" value="CHORISMATE MUTASE"/>
    <property type="match status" value="1"/>
</dbReference>
<dbReference type="SUPFAM" id="SSF55298">
    <property type="entry name" value="YjgF-like"/>
    <property type="match status" value="1"/>
</dbReference>
<evidence type="ECO:0000256" key="2">
    <source>
        <dbReference type="PROSITE-ProRule" id="PRU00514"/>
    </source>
</evidence>
<gene>
    <name evidence="4" type="ORF">GCM10012282_65280</name>
</gene>
<keyword evidence="2" id="KW-0413">Isomerase</keyword>
<feature type="region of interest" description="Disordered" evidence="3">
    <location>
        <begin position="1"/>
        <end position="27"/>
    </location>
</feature>
<accession>A0A917LCX1</accession>
<evidence type="ECO:0000313" key="4">
    <source>
        <dbReference type="EMBL" id="GGJ58893.1"/>
    </source>
</evidence>
<evidence type="ECO:0000313" key="5">
    <source>
        <dbReference type="Proteomes" id="UP000625682"/>
    </source>
</evidence>
<organism evidence="4 5">
    <name type="scientific">Streptomyces lacrimifluminis</name>
    <dbReference type="NCBI Taxonomy" id="1500077"/>
    <lineage>
        <taxon>Bacteria</taxon>
        <taxon>Bacillati</taxon>
        <taxon>Actinomycetota</taxon>
        <taxon>Actinomycetes</taxon>
        <taxon>Kitasatosporales</taxon>
        <taxon>Streptomycetaceae</taxon>
        <taxon>Streptomyces</taxon>
    </lineage>
</organism>
<dbReference type="AlphaFoldDB" id="A0A917LCX1"/>
<evidence type="ECO:0000256" key="3">
    <source>
        <dbReference type="SAM" id="MobiDB-lite"/>
    </source>
</evidence>
<dbReference type="PANTHER" id="PTHR21164:SF0">
    <property type="entry name" value="CHORISMATE MUTASE AROH"/>
    <property type="match status" value="1"/>
</dbReference>
<dbReference type="GO" id="GO:0004106">
    <property type="term" value="F:chorismate mutase activity"/>
    <property type="evidence" value="ECO:0007669"/>
    <property type="project" value="UniProtKB-UniRule"/>
</dbReference>
<dbReference type="GO" id="GO:0009073">
    <property type="term" value="P:aromatic amino acid family biosynthetic process"/>
    <property type="evidence" value="ECO:0007669"/>
    <property type="project" value="UniProtKB-UniRule"/>
</dbReference>
<dbReference type="GO" id="GO:0008652">
    <property type="term" value="P:amino acid biosynthetic process"/>
    <property type="evidence" value="ECO:0007669"/>
    <property type="project" value="UniProtKB-UniRule"/>
</dbReference>
<dbReference type="NCBIfam" id="TIGR01796">
    <property type="entry name" value="CM_mono_aroH"/>
    <property type="match status" value="1"/>
</dbReference>
<dbReference type="InterPro" id="IPR008243">
    <property type="entry name" value="Chorismate_mutase_AroH"/>
</dbReference>
<dbReference type="InterPro" id="IPR035959">
    <property type="entry name" value="RutC-like_sf"/>
</dbReference>
<dbReference type="Gene3D" id="3.30.1330.40">
    <property type="entry name" value="RutC-like"/>
    <property type="match status" value="1"/>
</dbReference>
<keyword evidence="5" id="KW-1185">Reference proteome</keyword>
<evidence type="ECO:0000256" key="1">
    <source>
        <dbReference type="NCBIfam" id="TIGR01796"/>
    </source>
</evidence>
<dbReference type="GO" id="GO:0046417">
    <property type="term" value="P:chorismate metabolic process"/>
    <property type="evidence" value="ECO:0007669"/>
    <property type="project" value="TreeGrafter"/>
</dbReference>
<sequence length="156" mass="16515">MNGHLVTGHPRATDAPPAGEPLAVRRLPPPPRVLALRGATQVDSDAPRSIVSATIELLQELFTRNALDPADLISIWFTASPDLTADYPARAAREMGLVDVPLMCAAELAVPHGIPRTVRVLVHTHSTRSRSAASHVYLHGAAALRPDLGPAGRIGP</sequence>
<dbReference type="PROSITE" id="PS51167">
    <property type="entry name" value="CHORISMATE_MUT_1"/>
    <property type="match status" value="1"/>
</dbReference>
<name>A0A917LCX1_9ACTN</name>
<protein>
    <recommendedName>
        <fullName evidence="1 2">chorismate mutase</fullName>
        <ecNumber evidence="1 2">5.4.99.5</ecNumber>
    </recommendedName>
</protein>
<dbReference type="CDD" id="cd02185">
    <property type="entry name" value="AroH"/>
    <property type="match status" value="1"/>
</dbReference>
<comment type="caution">
    <text evidence="4">The sequence shown here is derived from an EMBL/GenBank/DDBJ whole genome shotgun (WGS) entry which is preliminary data.</text>
</comment>